<evidence type="ECO:0000313" key="2">
    <source>
        <dbReference type="Proteomes" id="UP000695000"/>
    </source>
</evidence>
<organism evidence="2 3">
    <name type="scientific">Nicrophorus vespilloides</name>
    <name type="common">Boreal carrion beetle</name>
    <dbReference type="NCBI Taxonomy" id="110193"/>
    <lineage>
        <taxon>Eukaryota</taxon>
        <taxon>Metazoa</taxon>
        <taxon>Ecdysozoa</taxon>
        <taxon>Arthropoda</taxon>
        <taxon>Hexapoda</taxon>
        <taxon>Insecta</taxon>
        <taxon>Pterygota</taxon>
        <taxon>Neoptera</taxon>
        <taxon>Endopterygota</taxon>
        <taxon>Coleoptera</taxon>
        <taxon>Polyphaga</taxon>
        <taxon>Staphyliniformia</taxon>
        <taxon>Silphidae</taxon>
        <taxon>Nicrophorinae</taxon>
        <taxon>Nicrophorus</taxon>
    </lineage>
</organism>
<evidence type="ECO:0000313" key="3">
    <source>
        <dbReference type="RefSeq" id="XP_017772073.1"/>
    </source>
</evidence>
<name>A0ABM1MBX3_NICVS</name>
<reference evidence="3" key="1">
    <citation type="submission" date="2025-08" db="UniProtKB">
        <authorList>
            <consortium name="RefSeq"/>
        </authorList>
    </citation>
    <scope>IDENTIFICATION</scope>
    <source>
        <tissue evidence="3">Whole Larva</tissue>
    </source>
</reference>
<dbReference type="RefSeq" id="XP_017772073.1">
    <property type="nucleotide sequence ID" value="XM_017916584.1"/>
</dbReference>
<dbReference type="PANTHER" id="PTHR13066:SF2">
    <property type="entry name" value="GOLGIN-45"/>
    <property type="match status" value="1"/>
</dbReference>
<keyword evidence="2" id="KW-1185">Reference proteome</keyword>
<accession>A0ABM1MBX3</accession>
<feature type="coiled-coil region" evidence="1">
    <location>
        <begin position="144"/>
        <end position="178"/>
    </location>
</feature>
<protein>
    <submittedName>
        <fullName evidence="3">Golgin-45</fullName>
    </submittedName>
</protein>
<dbReference type="PANTHER" id="PTHR13066">
    <property type="entry name" value="BASIC LEUCINE ZIPPER NUCLEAR FACTOR 1 BLZF1 PROTEIN"/>
    <property type="match status" value="1"/>
</dbReference>
<proteinExistence type="predicted"/>
<dbReference type="InterPro" id="IPR027095">
    <property type="entry name" value="Golgin-45"/>
</dbReference>
<sequence>MDMNSLTQRTMGDGMDCSLINFSEIISKNLSQVKLGAVHHSTKPITPQGPIIRTIPKYIPKECKKPSYLVKKPKEAKFVPYEPFKAAVDPIIPKKRVLKVNSPPISKNNVDIQDLVHQMSEMRSVELGKEKKEALMNNESIITMKQWEDDRLAYETDIKNLRETNAHLENQLKFQAQVNSELKTLLVAAVGEDLESRVQHLTEDKLQLARALLNSANHLTSHQEQTEWLSGQCEVWRSKFLASSLMVEELARWKSAFSYRINDLQENLKLLINERTKVRNSALKTYKVLTRIDETLPERTLSCLKSTNIIDLAVNNCKLAEHIGGHFVKEDKELDENILKLPTNTPGENAAARILKNQVSLTYKPDAVCNALMGAAMSLSGGQMYLQHPTMHATCCKHCTGEIHDI</sequence>
<evidence type="ECO:0000256" key="1">
    <source>
        <dbReference type="SAM" id="Coils"/>
    </source>
</evidence>
<gene>
    <name evidence="3" type="primary">LOC108559339</name>
</gene>
<dbReference type="Proteomes" id="UP000695000">
    <property type="component" value="Unplaced"/>
</dbReference>
<dbReference type="GeneID" id="108559339"/>
<keyword evidence="1" id="KW-0175">Coiled coil</keyword>